<evidence type="ECO:0000313" key="2">
    <source>
        <dbReference type="Proteomes" id="UP000053091"/>
    </source>
</evidence>
<proteinExistence type="predicted"/>
<dbReference type="STRING" id="1678841.TBC1_11613"/>
<name>A0A0S7C135_9BACT</name>
<dbReference type="OrthoDB" id="1466667at2"/>
<dbReference type="Proteomes" id="UP000053091">
    <property type="component" value="Unassembled WGS sequence"/>
</dbReference>
<dbReference type="EMBL" id="DF968182">
    <property type="protein sequence ID" value="GAP42483.1"/>
    <property type="molecule type" value="Genomic_DNA"/>
</dbReference>
<evidence type="ECO:0008006" key="3">
    <source>
        <dbReference type="Google" id="ProtNLM"/>
    </source>
</evidence>
<dbReference type="RefSeq" id="WP_062038340.1">
    <property type="nucleotide sequence ID" value="NZ_DF968182.1"/>
</dbReference>
<accession>A0A0S7C135</accession>
<dbReference type="AlphaFoldDB" id="A0A0S7C135"/>
<gene>
    <name evidence="1" type="ORF">TBC1_11613</name>
</gene>
<reference evidence="1" key="1">
    <citation type="journal article" date="2015" name="Genome Announc.">
        <title>Draft Genome Sequence of Bacteroidales Strain TBC1, a Novel Isolate from a Methanogenic Wastewater Treatment System.</title>
        <authorList>
            <person name="Tourlousse D.M."/>
            <person name="Matsuura N."/>
            <person name="Sun L."/>
            <person name="Toyonaga M."/>
            <person name="Kuroda K."/>
            <person name="Ohashi A."/>
            <person name="Cruz R."/>
            <person name="Yamaguchi T."/>
            <person name="Sekiguchi Y."/>
        </authorList>
    </citation>
    <scope>NUCLEOTIDE SEQUENCE [LARGE SCALE GENOMIC DNA]</scope>
    <source>
        <strain evidence="1">TBC1</strain>
    </source>
</reference>
<keyword evidence="2" id="KW-1185">Reference proteome</keyword>
<sequence length="268" mass="30539">MRKAFVIFFWSILVGGLASLFVFANQKQQEVTCPEFIIGISNDGPHQLISEQYIRQQITRAGYRIKKQRLADIKAEEIQELLRKNPYIRSANITIGVNGSVIAHIRQRQPLLRVFTETGRQFYIDSEGFIMPVNAEFATRVVVANGKIPDISLKSGNDRNRDVKPEKNLHPELQKVFLTAKAVKQDAFSEALTEQIFINTAGEIELIPKLGNHTILLGDTTILNDKLNKLKLFYKQGIRNDAWNKYVMINLKFRDQVVCSKSSQYGTI</sequence>
<protein>
    <recommendedName>
        <fullName evidence="3">Cell division protein FtsQ</fullName>
    </recommendedName>
</protein>
<organism evidence="1">
    <name type="scientific">Lentimicrobium saccharophilum</name>
    <dbReference type="NCBI Taxonomy" id="1678841"/>
    <lineage>
        <taxon>Bacteria</taxon>
        <taxon>Pseudomonadati</taxon>
        <taxon>Bacteroidota</taxon>
        <taxon>Bacteroidia</taxon>
        <taxon>Bacteroidales</taxon>
        <taxon>Lentimicrobiaceae</taxon>
        <taxon>Lentimicrobium</taxon>
    </lineage>
</organism>
<evidence type="ECO:0000313" key="1">
    <source>
        <dbReference type="EMBL" id="GAP42483.1"/>
    </source>
</evidence>